<evidence type="ECO:0000256" key="1">
    <source>
        <dbReference type="SAM" id="MobiDB-lite"/>
    </source>
</evidence>
<feature type="compositionally biased region" description="Basic and acidic residues" evidence="1">
    <location>
        <begin position="161"/>
        <end position="170"/>
    </location>
</feature>
<name>A0AAD2FH79_9STRA</name>
<keyword evidence="3" id="KW-1185">Reference proteome</keyword>
<feature type="region of interest" description="Disordered" evidence="1">
    <location>
        <begin position="389"/>
        <end position="469"/>
    </location>
</feature>
<dbReference type="Proteomes" id="UP001295423">
    <property type="component" value="Unassembled WGS sequence"/>
</dbReference>
<sequence length="492" mass="54099">MTATTNNTTTKTKTITVINDGGIYDISSKEEFKDLLSSLKTNYLEHVDTKRRVLGFLSVVDGGTYTFSSSHYTASIITPKRAADKTDDVSMQQESAAASALASSSRDLPSPQKLRLDESNNPESGTNEESEDDKSIRTDGDEDNIRSKVVAPESSSATVSHMERQQDESHQSPPQAQPQPIMSDKHQNKTTGNAQQDNMIIHTNGDDNIREYSLGHDTQKAKDPSSQGVLEPTNRDCENNNGDSKNASNETEQKQSPFYIQLPTLDTVVKNHQKQQGDNIDDKKVLVEKTNDAALLMALRNDDCFINNNHHQGDENSQSPNNRRQNNGNQTENNSSGDFTEKDDDDSIANDQATAAAAVRSPNHKRPRNVVTPKESLASPCLARKTEEGSFFSSSRTQADNDECFSSPPPKQKRLKLDPNKEEDDECGASLSPASSRSLASTVSSSSSSSLSNVPPTKPQKTTQTPTLKKTFTLTEYLVEAKALLDKHKYRQ</sequence>
<accession>A0AAD2FH79</accession>
<evidence type="ECO:0000313" key="3">
    <source>
        <dbReference type="Proteomes" id="UP001295423"/>
    </source>
</evidence>
<feature type="compositionally biased region" description="Low complexity" evidence="1">
    <location>
        <begin position="459"/>
        <end position="469"/>
    </location>
</feature>
<feature type="compositionally biased region" description="Basic and acidic residues" evidence="1">
    <location>
        <begin position="133"/>
        <end position="146"/>
    </location>
</feature>
<protein>
    <submittedName>
        <fullName evidence="2">Uncharacterized protein</fullName>
    </submittedName>
</protein>
<feature type="region of interest" description="Disordered" evidence="1">
    <location>
        <begin position="85"/>
        <end position="195"/>
    </location>
</feature>
<feature type="compositionally biased region" description="Low complexity" evidence="1">
    <location>
        <begin position="315"/>
        <end position="337"/>
    </location>
</feature>
<feature type="compositionally biased region" description="Polar residues" evidence="1">
    <location>
        <begin position="239"/>
        <end position="256"/>
    </location>
</feature>
<organism evidence="2 3">
    <name type="scientific">Cylindrotheca closterium</name>
    <dbReference type="NCBI Taxonomy" id="2856"/>
    <lineage>
        <taxon>Eukaryota</taxon>
        <taxon>Sar</taxon>
        <taxon>Stramenopiles</taxon>
        <taxon>Ochrophyta</taxon>
        <taxon>Bacillariophyta</taxon>
        <taxon>Bacillariophyceae</taxon>
        <taxon>Bacillariophycidae</taxon>
        <taxon>Bacillariales</taxon>
        <taxon>Bacillariaceae</taxon>
        <taxon>Cylindrotheca</taxon>
    </lineage>
</organism>
<feature type="non-terminal residue" evidence="2">
    <location>
        <position position="492"/>
    </location>
</feature>
<feature type="compositionally biased region" description="Low complexity" evidence="1">
    <location>
        <begin position="95"/>
        <end position="105"/>
    </location>
</feature>
<evidence type="ECO:0000313" key="2">
    <source>
        <dbReference type="EMBL" id="CAJ1938174.1"/>
    </source>
</evidence>
<dbReference type="AlphaFoldDB" id="A0AAD2FH79"/>
<dbReference type="EMBL" id="CAKOGP040000679">
    <property type="protein sequence ID" value="CAJ1938174.1"/>
    <property type="molecule type" value="Genomic_DNA"/>
</dbReference>
<comment type="caution">
    <text evidence="2">The sequence shown here is derived from an EMBL/GenBank/DDBJ whole genome shotgun (WGS) entry which is preliminary data.</text>
</comment>
<feature type="compositionally biased region" description="Low complexity" evidence="1">
    <location>
        <begin position="429"/>
        <end position="452"/>
    </location>
</feature>
<feature type="region of interest" description="Disordered" evidence="1">
    <location>
        <begin position="307"/>
        <end position="377"/>
    </location>
</feature>
<reference evidence="2" key="1">
    <citation type="submission" date="2023-08" db="EMBL/GenBank/DDBJ databases">
        <authorList>
            <person name="Audoor S."/>
            <person name="Bilcke G."/>
        </authorList>
    </citation>
    <scope>NUCLEOTIDE SEQUENCE</scope>
</reference>
<feature type="compositionally biased region" description="Low complexity" evidence="1">
    <location>
        <begin position="171"/>
        <end position="180"/>
    </location>
</feature>
<proteinExistence type="predicted"/>
<feature type="region of interest" description="Disordered" evidence="1">
    <location>
        <begin position="217"/>
        <end position="256"/>
    </location>
</feature>
<gene>
    <name evidence="2" type="ORF">CYCCA115_LOCUS6003</name>
</gene>